<accession>A0A7E4VCK5</accession>
<dbReference type="AlphaFoldDB" id="A0A7E4VCK5"/>
<dbReference type="PANTHER" id="PTHR12434:SF6">
    <property type="entry name" value="MEDIATOR OF RNA POLYMERASE II TRANSCRIPTION SUBUNIT 22"/>
    <property type="match status" value="1"/>
</dbReference>
<organism evidence="9 10">
    <name type="scientific">Panagrellus redivivus</name>
    <name type="common">Microworm</name>
    <dbReference type="NCBI Taxonomy" id="6233"/>
    <lineage>
        <taxon>Eukaryota</taxon>
        <taxon>Metazoa</taxon>
        <taxon>Ecdysozoa</taxon>
        <taxon>Nematoda</taxon>
        <taxon>Chromadorea</taxon>
        <taxon>Rhabditida</taxon>
        <taxon>Tylenchina</taxon>
        <taxon>Panagrolaimomorpha</taxon>
        <taxon>Panagrolaimoidea</taxon>
        <taxon>Panagrolaimidae</taxon>
        <taxon>Panagrellus</taxon>
    </lineage>
</organism>
<name>A0A7E4VCK5_PANRE</name>
<evidence type="ECO:0000313" key="9">
    <source>
        <dbReference type="Proteomes" id="UP000492821"/>
    </source>
</evidence>
<comment type="similarity">
    <text evidence="2">Belongs to the Mediator complex subunit 22 family.</text>
</comment>
<dbReference type="GO" id="GO:0006357">
    <property type="term" value="P:regulation of transcription by RNA polymerase II"/>
    <property type="evidence" value="ECO:0007669"/>
    <property type="project" value="InterPro"/>
</dbReference>
<reference evidence="9" key="1">
    <citation type="journal article" date="2013" name="Genetics">
        <title>The draft genome and transcriptome of Panagrellus redivivus are shaped by the harsh demands of a free-living lifestyle.</title>
        <authorList>
            <person name="Srinivasan J."/>
            <person name="Dillman A.R."/>
            <person name="Macchietto M.G."/>
            <person name="Heikkinen L."/>
            <person name="Lakso M."/>
            <person name="Fracchia K.M."/>
            <person name="Antoshechkin I."/>
            <person name="Mortazavi A."/>
            <person name="Wong G."/>
            <person name="Sternberg P.W."/>
        </authorList>
    </citation>
    <scope>NUCLEOTIDE SEQUENCE [LARGE SCALE GENOMIC DNA]</scope>
    <source>
        <strain evidence="9">MT8872</strain>
    </source>
</reference>
<proteinExistence type="inferred from homology"/>
<dbReference type="PANTHER" id="PTHR12434">
    <property type="entry name" value="MEDIATOR OF RNA POLYMERASE II TRANSCRIPTION SUBUNIT 22"/>
    <property type="match status" value="1"/>
</dbReference>
<dbReference type="InterPro" id="IPR009332">
    <property type="entry name" value="Med22"/>
</dbReference>
<evidence type="ECO:0000256" key="8">
    <source>
        <dbReference type="ARBA" id="ARBA00031962"/>
    </source>
</evidence>
<reference evidence="10" key="2">
    <citation type="submission" date="2020-10" db="UniProtKB">
        <authorList>
            <consortium name="WormBaseParasite"/>
        </authorList>
    </citation>
    <scope>IDENTIFICATION</scope>
</reference>
<dbReference type="GO" id="GO:0003712">
    <property type="term" value="F:transcription coregulator activity"/>
    <property type="evidence" value="ECO:0007669"/>
    <property type="project" value="InterPro"/>
</dbReference>
<comment type="subcellular location">
    <subcellularLocation>
        <location evidence="1">Nucleus</location>
    </subcellularLocation>
</comment>
<evidence type="ECO:0000256" key="4">
    <source>
        <dbReference type="ARBA" id="ARBA00023015"/>
    </source>
</evidence>
<evidence type="ECO:0000256" key="3">
    <source>
        <dbReference type="ARBA" id="ARBA00019695"/>
    </source>
</evidence>
<keyword evidence="5" id="KW-0804">Transcription</keyword>
<dbReference type="WBParaSite" id="Pan_g19354.t1">
    <property type="protein sequence ID" value="Pan_g19354.t1"/>
    <property type="gene ID" value="Pan_g19354"/>
</dbReference>
<dbReference type="GO" id="GO:0016592">
    <property type="term" value="C:mediator complex"/>
    <property type="evidence" value="ECO:0007669"/>
    <property type="project" value="InterPro"/>
</dbReference>
<comment type="function">
    <text evidence="7">Component of the Mediator complex, a coactivator involved in the regulated transcription of nearly all RNA polymerase II-dependent genes. Mediator functions as a bridge to convey information from gene-specific regulatory proteins to the basal RNA polymerase II transcription machinery. Mediator is recruited to promoters by direct interactions with regulatory proteins and serves as a scaffold for the assembly of a functional preinitiation complex with RNA polymerase II and the general transcription factors.</text>
</comment>
<evidence type="ECO:0000256" key="2">
    <source>
        <dbReference type="ARBA" id="ARBA00005942"/>
    </source>
</evidence>
<keyword evidence="6" id="KW-0539">Nucleus</keyword>
<evidence type="ECO:0000313" key="10">
    <source>
        <dbReference type="WBParaSite" id="Pan_g19354.t1"/>
    </source>
</evidence>
<evidence type="ECO:0000256" key="5">
    <source>
        <dbReference type="ARBA" id="ARBA00023163"/>
    </source>
</evidence>
<evidence type="ECO:0000256" key="1">
    <source>
        <dbReference type="ARBA" id="ARBA00004123"/>
    </source>
</evidence>
<evidence type="ECO:0000256" key="7">
    <source>
        <dbReference type="ARBA" id="ARBA00025687"/>
    </source>
</evidence>
<evidence type="ECO:0000256" key="6">
    <source>
        <dbReference type="ARBA" id="ARBA00023242"/>
    </source>
</evidence>
<dbReference type="Proteomes" id="UP000492821">
    <property type="component" value="Unassembled WGS sequence"/>
</dbReference>
<keyword evidence="4" id="KW-0805">Transcription regulation</keyword>
<protein>
    <recommendedName>
        <fullName evidence="3">Mediator of RNA polymerase II transcription subunit 22</fullName>
    </recommendedName>
    <alternativeName>
        <fullName evidence="8">Mediator complex subunit 22</fullName>
    </alternativeName>
</protein>
<keyword evidence="9" id="KW-1185">Reference proteome</keyword>
<sequence>MSKPNKNFSSGLTNSKVMVNKTQLLQDYKIRLKNAVRSAGENIQGLMNAVKVPTDDTPITYKNHTQAGRVANYVTAKNEVLTRSMLIVKACEELLALNNDVKSYTILRDFKVVNEAIHANNVNYRNNIGLTTQKYETYRSTTATISAEIDKEIQENFYRLT</sequence>
<dbReference type="Pfam" id="PF06179">
    <property type="entry name" value="Med22"/>
    <property type="match status" value="1"/>
</dbReference>